<dbReference type="AlphaFoldDB" id="A0A138A167"/>
<dbReference type="EMBL" id="LSRF01000058">
    <property type="protein sequence ID" value="KXP04177.1"/>
    <property type="molecule type" value="Genomic_DNA"/>
</dbReference>
<name>A0A138A167_9ACTN</name>
<evidence type="ECO:0000313" key="1">
    <source>
        <dbReference type="EMBL" id="KXP04177.1"/>
    </source>
</evidence>
<reference evidence="2" key="1">
    <citation type="submission" date="2016-02" db="EMBL/GenBank/DDBJ databases">
        <authorList>
            <person name="Wen L."/>
            <person name="He K."/>
            <person name="Yang H."/>
        </authorList>
    </citation>
    <scope>NUCLEOTIDE SEQUENCE [LARGE SCALE GENOMIC DNA]</scope>
    <source>
        <strain evidence="2">JCM 15929</strain>
    </source>
</reference>
<protein>
    <recommendedName>
        <fullName evidence="3">HEAT repeat domain-containing protein</fullName>
    </recommendedName>
</protein>
<dbReference type="Proteomes" id="UP000070258">
    <property type="component" value="Unassembled WGS sequence"/>
</dbReference>
<comment type="caution">
    <text evidence="1">The sequence shown here is derived from an EMBL/GenBank/DDBJ whole genome shotgun (WGS) entry which is preliminary data.</text>
</comment>
<gene>
    <name evidence="1" type="ORF">AXK60_16730</name>
</gene>
<proteinExistence type="predicted"/>
<evidence type="ECO:0008006" key="3">
    <source>
        <dbReference type="Google" id="ProtNLM"/>
    </source>
</evidence>
<sequence length="134" mass="15083">MRCAVGTRAVPLMISALYTDTSLHPSILASYTQAAQQIAEPSDYTRFREIALDRSIGYGRAPILEWLFEIDVDDALVVNIGELDDPTVRAYILRSFRHGKNSRRPARLHAVVAPYVTDPEPEVRTQAKALLKRF</sequence>
<evidence type="ECO:0000313" key="2">
    <source>
        <dbReference type="Proteomes" id="UP000070258"/>
    </source>
</evidence>
<accession>A0A138A167</accession>
<dbReference type="OrthoDB" id="4539504at2"/>
<organism evidence="1 2">
    <name type="scientific">Tsukamurella pseudospumae</name>
    <dbReference type="NCBI Taxonomy" id="239498"/>
    <lineage>
        <taxon>Bacteria</taxon>
        <taxon>Bacillati</taxon>
        <taxon>Actinomycetota</taxon>
        <taxon>Actinomycetes</taxon>
        <taxon>Mycobacteriales</taxon>
        <taxon>Tsukamurellaceae</taxon>
        <taxon>Tsukamurella</taxon>
    </lineage>
</organism>